<dbReference type="FunFam" id="3.30.70.270:FF:000001">
    <property type="entry name" value="Diguanylate cyclase domain protein"/>
    <property type="match status" value="1"/>
</dbReference>
<feature type="transmembrane region" description="Helical" evidence="2">
    <location>
        <begin position="79"/>
        <end position="101"/>
    </location>
</feature>
<keyword evidence="2" id="KW-0472">Membrane</keyword>
<keyword evidence="5" id="KW-1185">Reference proteome</keyword>
<sequence length="323" mass="37852">MALIVICIIGIIIINISNKKIREYDYRINMVIDIYFFLFIIWAIMISGKDLINGGSSIVYIEMILFISVFFYIKLKDLLTIYILTYFVYIFMIRFTGIRLGRVYPEIINSFAILLICLFVSYTKYLMAMKTHVHLKVIEEKNEKLQLMNEELYKLSILDPLTHLYNKQKLKEVSTQEYNKSAVNDTEIMYLMIDIDYYKRFNDTYGHIAGDECLKKISDKLYSIINEYNGYIGRYGGEEFLVILPNVDCVDSEHMLKELIEEVEKMKIKNEKSEVSNYVTISLGAYKGIPDKKDVSDDFIENADRALYKAKSNGRNRYVINSK</sequence>
<proteinExistence type="predicted"/>
<dbReference type="GO" id="GO:0005886">
    <property type="term" value="C:plasma membrane"/>
    <property type="evidence" value="ECO:0007669"/>
    <property type="project" value="TreeGrafter"/>
</dbReference>
<keyword evidence="2" id="KW-1133">Transmembrane helix</keyword>
<evidence type="ECO:0000259" key="3">
    <source>
        <dbReference type="PROSITE" id="PS50887"/>
    </source>
</evidence>
<feature type="transmembrane region" description="Helical" evidence="2">
    <location>
        <begin position="107"/>
        <end position="127"/>
    </location>
</feature>
<evidence type="ECO:0000313" key="4">
    <source>
        <dbReference type="EMBL" id="MCM1989794.1"/>
    </source>
</evidence>
<evidence type="ECO:0000256" key="2">
    <source>
        <dbReference type="SAM" id="Phobius"/>
    </source>
</evidence>
<reference evidence="4" key="1">
    <citation type="journal article" date="2021" name="mSystems">
        <title>Bacteria and Archaea Synergistically Convert Glycine Betaine to Biogenic Methane in the Formosa Cold Seep of the South China Sea.</title>
        <authorList>
            <person name="Li L."/>
            <person name="Zhang W."/>
            <person name="Zhang S."/>
            <person name="Song L."/>
            <person name="Sun Q."/>
            <person name="Zhang H."/>
            <person name="Xiang H."/>
            <person name="Dong X."/>
        </authorList>
    </citation>
    <scope>NUCLEOTIDE SEQUENCE</scope>
    <source>
        <strain evidence="4">ZWT</strain>
    </source>
</reference>
<dbReference type="AlphaFoldDB" id="A0A9J6NZD2"/>
<gene>
    <name evidence="4" type="ORF">KDK92_08585</name>
</gene>
<evidence type="ECO:0000256" key="1">
    <source>
        <dbReference type="SAM" id="Coils"/>
    </source>
</evidence>
<dbReference type="SMART" id="SM00267">
    <property type="entry name" value="GGDEF"/>
    <property type="match status" value="1"/>
</dbReference>
<accession>A0A9J6NZD2</accession>
<dbReference type="CDD" id="cd01949">
    <property type="entry name" value="GGDEF"/>
    <property type="match status" value="1"/>
</dbReference>
<dbReference type="PANTHER" id="PTHR45138:SF9">
    <property type="entry name" value="DIGUANYLATE CYCLASE DGCM-RELATED"/>
    <property type="match status" value="1"/>
</dbReference>
<organism evidence="4 5">
    <name type="scientific">Oceanirhabdus seepicola</name>
    <dbReference type="NCBI Taxonomy" id="2828781"/>
    <lineage>
        <taxon>Bacteria</taxon>
        <taxon>Bacillati</taxon>
        <taxon>Bacillota</taxon>
        <taxon>Clostridia</taxon>
        <taxon>Eubacteriales</taxon>
        <taxon>Clostridiaceae</taxon>
        <taxon>Oceanirhabdus</taxon>
    </lineage>
</organism>
<feature type="transmembrane region" description="Helical" evidence="2">
    <location>
        <begin position="26"/>
        <end position="45"/>
    </location>
</feature>
<dbReference type="GO" id="GO:0052621">
    <property type="term" value="F:diguanylate cyclase activity"/>
    <property type="evidence" value="ECO:0007669"/>
    <property type="project" value="TreeGrafter"/>
</dbReference>
<dbReference type="InterPro" id="IPR043128">
    <property type="entry name" value="Rev_trsase/Diguanyl_cyclase"/>
</dbReference>
<feature type="domain" description="GGDEF" evidence="3">
    <location>
        <begin position="186"/>
        <end position="323"/>
    </location>
</feature>
<dbReference type="PANTHER" id="PTHR45138">
    <property type="entry name" value="REGULATORY COMPONENTS OF SENSORY TRANSDUCTION SYSTEM"/>
    <property type="match status" value="1"/>
</dbReference>
<evidence type="ECO:0000313" key="5">
    <source>
        <dbReference type="Proteomes" id="UP001056429"/>
    </source>
</evidence>
<dbReference type="GO" id="GO:0043709">
    <property type="term" value="P:cell adhesion involved in single-species biofilm formation"/>
    <property type="evidence" value="ECO:0007669"/>
    <property type="project" value="TreeGrafter"/>
</dbReference>
<reference evidence="4" key="2">
    <citation type="submission" date="2021-04" db="EMBL/GenBank/DDBJ databases">
        <authorList>
            <person name="Dong X."/>
        </authorList>
    </citation>
    <scope>NUCLEOTIDE SEQUENCE</scope>
    <source>
        <strain evidence="4">ZWT</strain>
    </source>
</reference>
<feature type="transmembrane region" description="Helical" evidence="2">
    <location>
        <begin position="51"/>
        <end position="72"/>
    </location>
</feature>
<dbReference type="InterPro" id="IPR000160">
    <property type="entry name" value="GGDEF_dom"/>
</dbReference>
<dbReference type="SUPFAM" id="SSF55073">
    <property type="entry name" value="Nucleotide cyclase"/>
    <property type="match status" value="1"/>
</dbReference>
<dbReference type="Pfam" id="PF00990">
    <property type="entry name" value="GGDEF"/>
    <property type="match status" value="1"/>
</dbReference>
<keyword evidence="2" id="KW-0812">Transmembrane</keyword>
<dbReference type="Gene3D" id="3.30.70.270">
    <property type="match status" value="1"/>
</dbReference>
<name>A0A9J6NZD2_9CLOT</name>
<dbReference type="Proteomes" id="UP001056429">
    <property type="component" value="Unassembled WGS sequence"/>
</dbReference>
<comment type="caution">
    <text evidence="4">The sequence shown here is derived from an EMBL/GenBank/DDBJ whole genome shotgun (WGS) entry which is preliminary data.</text>
</comment>
<protein>
    <submittedName>
        <fullName evidence="4">GGDEF domain-containing protein</fullName>
    </submittedName>
</protein>
<feature type="coiled-coil region" evidence="1">
    <location>
        <begin position="249"/>
        <end position="276"/>
    </location>
</feature>
<dbReference type="InterPro" id="IPR050469">
    <property type="entry name" value="Diguanylate_Cyclase"/>
</dbReference>
<dbReference type="EMBL" id="JAGSOJ010000002">
    <property type="protein sequence ID" value="MCM1989794.1"/>
    <property type="molecule type" value="Genomic_DNA"/>
</dbReference>
<dbReference type="GO" id="GO:1902201">
    <property type="term" value="P:negative regulation of bacterial-type flagellum-dependent cell motility"/>
    <property type="evidence" value="ECO:0007669"/>
    <property type="project" value="TreeGrafter"/>
</dbReference>
<dbReference type="NCBIfam" id="TIGR00254">
    <property type="entry name" value="GGDEF"/>
    <property type="match status" value="1"/>
</dbReference>
<keyword evidence="1" id="KW-0175">Coiled coil</keyword>
<dbReference type="RefSeq" id="WP_250858818.1">
    <property type="nucleotide sequence ID" value="NZ_JAGSOJ010000002.1"/>
</dbReference>
<dbReference type="InterPro" id="IPR029787">
    <property type="entry name" value="Nucleotide_cyclase"/>
</dbReference>
<dbReference type="PROSITE" id="PS50887">
    <property type="entry name" value="GGDEF"/>
    <property type="match status" value="1"/>
</dbReference>